<dbReference type="AlphaFoldDB" id="A0A382FJQ8"/>
<dbReference type="SUPFAM" id="SSF160719">
    <property type="entry name" value="gpW/gp25-like"/>
    <property type="match status" value="1"/>
</dbReference>
<proteinExistence type="predicted"/>
<organism evidence="1">
    <name type="scientific">marine metagenome</name>
    <dbReference type="NCBI Taxonomy" id="408172"/>
    <lineage>
        <taxon>unclassified sequences</taxon>
        <taxon>metagenomes</taxon>
        <taxon>ecological metagenomes</taxon>
    </lineage>
</organism>
<name>A0A382FJQ8_9ZZZZ</name>
<reference evidence="1" key="1">
    <citation type="submission" date="2018-05" db="EMBL/GenBank/DDBJ databases">
        <authorList>
            <person name="Lanie J.A."/>
            <person name="Ng W.-L."/>
            <person name="Kazmierczak K.M."/>
            <person name="Andrzejewski T.M."/>
            <person name="Davidsen T.M."/>
            <person name="Wayne K.J."/>
            <person name="Tettelin H."/>
            <person name="Glass J.I."/>
            <person name="Rusch D."/>
            <person name="Podicherti R."/>
            <person name="Tsui H.-C.T."/>
            <person name="Winkler M.E."/>
        </authorList>
    </citation>
    <scope>NUCLEOTIDE SEQUENCE</scope>
</reference>
<evidence type="ECO:0000313" key="1">
    <source>
        <dbReference type="EMBL" id="SVB62544.1"/>
    </source>
</evidence>
<evidence type="ECO:0008006" key="2">
    <source>
        <dbReference type="Google" id="ProtNLM"/>
    </source>
</evidence>
<gene>
    <name evidence="1" type="ORF">METZ01_LOCUS215398</name>
</gene>
<protein>
    <recommendedName>
        <fullName evidence="2">IraD/Gp25-like domain-containing protein</fullName>
    </recommendedName>
</protein>
<accession>A0A382FJQ8</accession>
<sequence>MSKSDRELYKQIRVTTAAKEPSAVKSRAYRGLSSVNPANSSRVLYDIELIKQDIINHFHIRQGEKLENPEFGTIIWEAIYEPLTEGLKRLIAENVTEIVNSDPRVNVDSILIEQYESGIIIDCTLTYLPYNISEQMRLTFDEDASSFAGN</sequence>
<dbReference type="EMBL" id="UINC01050045">
    <property type="protein sequence ID" value="SVB62544.1"/>
    <property type="molecule type" value="Genomic_DNA"/>
</dbReference>
<dbReference type="Gene3D" id="3.10.450.40">
    <property type="match status" value="1"/>
</dbReference>